<dbReference type="AlphaFoldDB" id="A0A2I1H1G8"/>
<accession>A0A2I1H1G8</accession>
<keyword evidence="2" id="KW-1185">Reference proteome</keyword>
<organism evidence="1 2">
    <name type="scientific">Rhizophagus irregularis</name>
    <dbReference type="NCBI Taxonomy" id="588596"/>
    <lineage>
        <taxon>Eukaryota</taxon>
        <taxon>Fungi</taxon>
        <taxon>Fungi incertae sedis</taxon>
        <taxon>Mucoromycota</taxon>
        <taxon>Glomeromycotina</taxon>
        <taxon>Glomeromycetes</taxon>
        <taxon>Glomerales</taxon>
        <taxon>Glomeraceae</taxon>
        <taxon>Rhizophagus</taxon>
    </lineage>
</organism>
<gene>
    <name evidence="1" type="ORF">RhiirA4_470552</name>
</gene>
<comment type="caution">
    <text evidence="1">The sequence shown here is derived from an EMBL/GenBank/DDBJ whole genome shotgun (WGS) entry which is preliminary data.</text>
</comment>
<proteinExistence type="predicted"/>
<reference evidence="1 2" key="1">
    <citation type="submission" date="2015-10" db="EMBL/GenBank/DDBJ databases">
        <title>Genome analyses suggest a sexual origin of heterokaryosis in a supposedly ancient asexual fungus.</title>
        <authorList>
            <person name="Ropars J."/>
            <person name="Sedzielewska K."/>
            <person name="Noel J."/>
            <person name="Charron P."/>
            <person name="Farinelli L."/>
            <person name="Marton T."/>
            <person name="Kruger M."/>
            <person name="Pelin A."/>
            <person name="Brachmann A."/>
            <person name="Corradi N."/>
        </authorList>
    </citation>
    <scope>NUCLEOTIDE SEQUENCE [LARGE SCALE GENOMIC DNA]</scope>
    <source>
        <strain evidence="1 2">A4</strain>
    </source>
</reference>
<dbReference type="EMBL" id="LLXI01001259">
    <property type="protein sequence ID" value="PKY52732.1"/>
    <property type="molecule type" value="Genomic_DNA"/>
</dbReference>
<protein>
    <submittedName>
        <fullName evidence="1">Uncharacterized protein</fullName>
    </submittedName>
</protein>
<dbReference type="VEuPathDB" id="FungiDB:RhiirA1_459509"/>
<sequence length="137" mass="15630">MKTSGDKTLCYALSRELINAGIPCATLYVSLVQGASIQEKIFEEVACGLIKILFDTPEKLASNKKFCRFITQLYEQKRFVLGVWGRLGVLKQRWKFALIMLLNHIYREAAEKCHIESIYNLGIGYRYGIGTEASKWT</sequence>
<evidence type="ECO:0000313" key="2">
    <source>
        <dbReference type="Proteomes" id="UP000234323"/>
    </source>
</evidence>
<dbReference type="VEuPathDB" id="FungiDB:RhiirFUN_001728"/>
<evidence type="ECO:0000313" key="1">
    <source>
        <dbReference type="EMBL" id="PKY52732.1"/>
    </source>
</evidence>
<name>A0A2I1H1G8_9GLOM</name>
<dbReference type="Proteomes" id="UP000234323">
    <property type="component" value="Unassembled WGS sequence"/>
</dbReference>